<reference evidence="1" key="1">
    <citation type="submission" date="2021-02" db="EMBL/GenBank/DDBJ databases">
        <authorList>
            <consortium name="DOE Joint Genome Institute"/>
            <person name="Ahrendt S."/>
            <person name="Looney B.P."/>
            <person name="Miyauchi S."/>
            <person name="Morin E."/>
            <person name="Drula E."/>
            <person name="Courty P.E."/>
            <person name="Chicoki N."/>
            <person name="Fauchery L."/>
            <person name="Kohler A."/>
            <person name="Kuo A."/>
            <person name="Labutti K."/>
            <person name="Pangilinan J."/>
            <person name="Lipzen A."/>
            <person name="Riley R."/>
            <person name="Andreopoulos W."/>
            <person name="He G."/>
            <person name="Johnson J."/>
            <person name="Barry K.W."/>
            <person name="Grigoriev I.V."/>
            <person name="Nagy L."/>
            <person name="Hibbett D."/>
            <person name="Henrissat B."/>
            <person name="Matheny P.B."/>
            <person name="Labbe J."/>
            <person name="Martin F."/>
        </authorList>
    </citation>
    <scope>NUCLEOTIDE SEQUENCE</scope>
    <source>
        <strain evidence="1">EC-137</strain>
    </source>
</reference>
<comment type="caution">
    <text evidence="1">The sequence shown here is derived from an EMBL/GenBank/DDBJ whole genome shotgun (WGS) entry which is preliminary data.</text>
</comment>
<name>A0ACB8QT09_9AGAM</name>
<keyword evidence="2" id="KW-1185">Reference proteome</keyword>
<accession>A0ACB8QT09</accession>
<evidence type="ECO:0000313" key="2">
    <source>
        <dbReference type="Proteomes" id="UP000814128"/>
    </source>
</evidence>
<organism evidence="1 2">
    <name type="scientific">Vararia minispora EC-137</name>
    <dbReference type="NCBI Taxonomy" id="1314806"/>
    <lineage>
        <taxon>Eukaryota</taxon>
        <taxon>Fungi</taxon>
        <taxon>Dikarya</taxon>
        <taxon>Basidiomycota</taxon>
        <taxon>Agaricomycotina</taxon>
        <taxon>Agaricomycetes</taxon>
        <taxon>Russulales</taxon>
        <taxon>Lachnocladiaceae</taxon>
        <taxon>Vararia</taxon>
    </lineage>
</organism>
<proteinExistence type="predicted"/>
<protein>
    <submittedName>
        <fullName evidence="1">Uncharacterized protein</fullName>
    </submittedName>
</protein>
<reference evidence="1" key="2">
    <citation type="journal article" date="2022" name="New Phytol.">
        <title>Evolutionary transition to the ectomycorrhizal habit in the genomes of a hyperdiverse lineage of mushroom-forming fungi.</title>
        <authorList>
            <person name="Looney B."/>
            <person name="Miyauchi S."/>
            <person name="Morin E."/>
            <person name="Drula E."/>
            <person name="Courty P.E."/>
            <person name="Kohler A."/>
            <person name="Kuo A."/>
            <person name="LaButti K."/>
            <person name="Pangilinan J."/>
            <person name="Lipzen A."/>
            <person name="Riley R."/>
            <person name="Andreopoulos W."/>
            <person name="He G."/>
            <person name="Johnson J."/>
            <person name="Nolan M."/>
            <person name="Tritt A."/>
            <person name="Barry K.W."/>
            <person name="Grigoriev I.V."/>
            <person name="Nagy L.G."/>
            <person name="Hibbett D."/>
            <person name="Henrissat B."/>
            <person name="Matheny P.B."/>
            <person name="Labbe J."/>
            <person name="Martin F.M."/>
        </authorList>
    </citation>
    <scope>NUCLEOTIDE SEQUENCE</scope>
    <source>
        <strain evidence="1">EC-137</strain>
    </source>
</reference>
<evidence type="ECO:0000313" key="1">
    <source>
        <dbReference type="EMBL" id="KAI0034963.1"/>
    </source>
</evidence>
<sequence length="1915" mass="214866">MEAFHGSTGSGSLQVQIIVEPNEDDIFTSAAGTPVEEHAALSPENLDLSKQRAYLDTYLKSLPYPCETEEQMQAHLEYIVGRIAVCVETKNWMVLNTWDGVLECWLLMRYTVPKSLRAALVRLHYELCILPGIEPRVTRGWIDMTIKLLGHKLDGRKRLENMAPNYLNLAENCKHYFSPDDIPDMLEEFVPVLNQEVFSTMIIPVMASFLPVRRPGLYIPMLFKIWEVSNSNIVDDRMIELVGSLAETHVAGAAGDTGPKDSERWKDVGIWTENQWSFLVGKALASMNVPVGGTKGMSTTGAYADMKGGQSSRVKKMANRVVSLARLFVNSMSVDGPSRADPSTNSSPASGTQTPQQPGYLAGSRALDSLDRLITSTETYFHPSNSGLWSISLSSFVASLAVEFAKRWQDEEQPICKTPAGQRLTPAIRRAFVSVLRTPVLLAMFAKDLASMVFAQAAIRYLAVLEPRLLMPELLERAYGGLESINETHRTTAVLSMLVSITQPLANEKIYLGGQKHIVPLLELCIPGIDLNDPNKTMYTAAFIGSIAQNIKIGDLSSTQSGVPLSSDEPPESVMDIDPDIHMPDGSAAILSREEERTLVRESTAGFADWVTSFVRRVLALYENLPEEGGKSNTTGGRTEENVLKSLRSALDMVFLHLSAPLFDLVLRIVYDYATTNAKSNAVKAFGQLVASLSRANVAKTVDKFLPFCVAQIKEELKHGASSIRTTSASAAVPSDTTLHWNIAILRACFQYDSQVALQHRETLLDIISALQEKTLSERGYSSTGRMLSRLLMTLSTVYPFYGRFVNSEEWDSPEFNSDHNVHWGRSHKFQDVKIEWHTPSDQEIAFILEILDKLVAPALDKIEKLLDTHLTFCRHAWNGLPTLFKEGSKDVIFPAINPEAEVDGLVVSQLLVSAGFALTDPLDPRHQRAVAHRRRFGQVLHRAVQLLGGEHEGEDHIDAVLVVNRSIETYLTDYGLDPNDFAGQQKNYLTARESQRVSPKLKMHNRLILVRRAQLHHSSRVYLNALYRRRDAIDDSLIKDLAALSLSPYLRVRRQAQSSLHKVCSTFVRSTRMILPDMFGALMRGSDPDRMKGALYILWNKGTAMYAISDPKDPNLYGQYLLALLGCQHQEKASLSFPTLVSSLSKDALAFLEEESIRTDGYTDDVPAVLEALEQLKHYFSDDCVDQHLLAEAREKGKRRVAVKLQRYDETVASIVQLALHPTTHWRYVYWSLKFLIGLIRRDAVPSAEVAKLFMLNTTSPHSSLRSTAQKGIAKLNTFIKIRTYARSTEEAWLNEWSNPLQAQVPIRSNPDFYEYVQRPVDASPDSALFVDKVTSGFVAWRPSTKAYKAPPENGSPIAWEDASRPALLAIEQAIQENNYFGRLGELWAQESNKDTKPDVRADNLSFAKSMAKMLQGEHVDLIMAELEPLLSDDDRFKQRAAAEFVAGIARGTRHWPKGPAQKVWAWVVKWVDFKYKEAKPDTLGIWESCVNNLLHNRDPRRSPELISWILSLPTDFQSESAFSITKSLSMLGCFVDYVGFRDPHLVERHFELFLSNANIAYAELRALIAENVFLCITNLWAPCHSSVQAFLDACNNDDPLSIRNVPFKDRIAKLAEQLGAWKEERLPPPRVNQSQYDKVGLTLLRWVWLTSFSSQATLLFPFLLPLLLEFLQMTELSDNPELQAHSQAVLNIISAVTPPHEFIDPIVAIFVNAVKSSKSWRIRLHAMQPLVVFFYRNLLGISEHTIKTIMDVLLECLSDDNVEVREMASKTLSGIVRVSQRQSIPPLLDRFRTTVRKTKVPSRRDAGYAESIRTLHSAILGLCALIESFPYSVEKWMPPLTDTLATHATDPPPISTTIRKTASEFKKTHQDTWHKDQLVFDEDQLQNLSTMLVGTSYSMVVTTLMKEDAAVLR</sequence>
<gene>
    <name evidence="1" type="ORF">K488DRAFT_83562</name>
</gene>
<dbReference type="Proteomes" id="UP000814128">
    <property type="component" value="Unassembled WGS sequence"/>
</dbReference>
<dbReference type="EMBL" id="MU273492">
    <property type="protein sequence ID" value="KAI0034963.1"/>
    <property type="molecule type" value="Genomic_DNA"/>
</dbReference>